<gene>
    <name evidence="9" type="ORF">IAA04_04575</name>
</gene>
<dbReference type="PANTHER" id="PTHR43124:SF3">
    <property type="entry name" value="CHLORAMPHENICOL EFFLUX PUMP RV0191"/>
    <property type="match status" value="1"/>
</dbReference>
<feature type="transmembrane region" description="Helical" evidence="7">
    <location>
        <begin position="243"/>
        <end position="267"/>
    </location>
</feature>
<feature type="transmembrane region" description="Helical" evidence="7">
    <location>
        <begin position="361"/>
        <end position="378"/>
    </location>
</feature>
<evidence type="ECO:0000256" key="3">
    <source>
        <dbReference type="ARBA" id="ARBA00022475"/>
    </source>
</evidence>
<keyword evidence="5 7" id="KW-1133">Transmembrane helix</keyword>
<dbReference type="InterPro" id="IPR050189">
    <property type="entry name" value="MFS_Efflux_Transporters"/>
</dbReference>
<name>A0A9D2T5I6_9FIRM</name>
<reference evidence="9" key="2">
    <citation type="submission" date="2021-04" db="EMBL/GenBank/DDBJ databases">
        <authorList>
            <person name="Gilroy R."/>
        </authorList>
    </citation>
    <scope>NUCLEOTIDE SEQUENCE</scope>
    <source>
        <strain evidence="9">CHK183-5548</strain>
    </source>
</reference>
<evidence type="ECO:0000256" key="6">
    <source>
        <dbReference type="ARBA" id="ARBA00023136"/>
    </source>
</evidence>
<dbReference type="SUPFAM" id="SSF103473">
    <property type="entry name" value="MFS general substrate transporter"/>
    <property type="match status" value="1"/>
</dbReference>
<evidence type="ECO:0000259" key="8">
    <source>
        <dbReference type="PROSITE" id="PS50850"/>
    </source>
</evidence>
<dbReference type="GO" id="GO:0005886">
    <property type="term" value="C:plasma membrane"/>
    <property type="evidence" value="ECO:0007669"/>
    <property type="project" value="UniProtKB-SubCell"/>
</dbReference>
<sequence length="383" mass="40632">MRRTLEKGAILSLSLLLTSTYSVSTVIPRMMNDYQGYDRSQVEQLISITSIAIMVIILLNPWISKWIREKVSIVAGLLLLAAGGIVPVFVQGYWAVFAGRLVLGAGIGLVNVYAIDIINSRFEGDERSALLGYRGSAEIVGNTALTLVVGQILGAGLDWKYCFLIYLAAVPVLICYLLFVPESGSPGTKKQEKKASADRSGIKGMAKDLILNGCYGALFIGINSCTTMRIPSLVLEKGIGTEVQASLITSLMMGAGIVAGIIFGSLAKALKGRLQKTGLIVFGAGMAVMAAAGNLWLLGFGAVVTGLAFSVLIVTVFERIPKKFPAGATTLATTCTLVGCNLGAGISPRVLKIIDLVNDRMYMSFAVFAVIVAVIGILQREEP</sequence>
<accession>A0A9D2T5I6</accession>
<comment type="caution">
    <text evidence="9">The sequence shown here is derived from an EMBL/GenBank/DDBJ whole genome shotgun (WGS) entry which is preliminary data.</text>
</comment>
<dbReference type="PANTHER" id="PTHR43124">
    <property type="entry name" value="PURINE EFFLUX PUMP PBUE"/>
    <property type="match status" value="1"/>
</dbReference>
<evidence type="ECO:0000256" key="1">
    <source>
        <dbReference type="ARBA" id="ARBA00004651"/>
    </source>
</evidence>
<evidence type="ECO:0000256" key="2">
    <source>
        <dbReference type="ARBA" id="ARBA00022448"/>
    </source>
</evidence>
<feature type="transmembrane region" description="Helical" evidence="7">
    <location>
        <begin position="71"/>
        <end position="90"/>
    </location>
</feature>
<evidence type="ECO:0000313" key="10">
    <source>
        <dbReference type="Proteomes" id="UP000823883"/>
    </source>
</evidence>
<protein>
    <submittedName>
        <fullName evidence="9">MFS transporter</fullName>
    </submittedName>
</protein>
<dbReference type="InterPro" id="IPR011701">
    <property type="entry name" value="MFS"/>
</dbReference>
<keyword evidence="4 7" id="KW-0812">Transmembrane</keyword>
<organism evidence="9 10">
    <name type="scientific">Candidatus Lachnoclostridium pullistercoris</name>
    <dbReference type="NCBI Taxonomy" id="2838632"/>
    <lineage>
        <taxon>Bacteria</taxon>
        <taxon>Bacillati</taxon>
        <taxon>Bacillota</taxon>
        <taxon>Clostridia</taxon>
        <taxon>Lachnospirales</taxon>
        <taxon>Lachnospiraceae</taxon>
    </lineage>
</organism>
<keyword evidence="3" id="KW-1003">Cell membrane</keyword>
<dbReference type="Pfam" id="PF07690">
    <property type="entry name" value="MFS_1"/>
    <property type="match status" value="1"/>
</dbReference>
<keyword evidence="6 7" id="KW-0472">Membrane</keyword>
<feature type="transmembrane region" description="Helical" evidence="7">
    <location>
        <begin position="163"/>
        <end position="180"/>
    </location>
</feature>
<evidence type="ECO:0000256" key="5">
    <source>
        <dbReference type="ARBA" id="ARBA00022989"/>
    </source>
</evidence>
<dbReference type="EMBL" id="DWWL01000027">
    <property type="protein sequence ID" value="HJC47307.1"/>
    <property type="molecule type" value="Genomic_DNA"/>
</dbReference>
<dbReference type="PROSITE" id="PS50850">
    <property type="entry name" value="MFS"/>
    <property type="match status" value="1"/>
</dbReference>
<dbReference type="InterPro" id="IPR036259">
    <property type="entry name" value="MFS_trans_sf"/>
</dbReference>
<proteinExistence type="predicted"/>
<evidence type="ECO:0000313" key="9">
    <source>
        <dbReference type="EMBL" id="HJC47307.1"/>
    </source>
</evidence>
<dbReference type="Proteomes" id="UP000823883">
    <property type="component" value="Unassembled WGS sequence"/>
</dbReference>
<dbReference type="Gene3D" id="1.20.1250.20">
    <property type="entry name" value="MFS general substrate transporter like domains"/>
    <property type="match status" value="1"/>
</dbReference>
<comment type="subcellular location">
    <subcellularLocation>
        <location evidence="1">Cell membrane</location>
        <topology evidence="1">Multi-pass membrane protein</topology>
    </subcellularLocation>
</comment>
<feature type="transmembrane region" description="Helical" evidence="7">
    <location>
        <begin position="324"/>
        <end position="346"/>
    </location>
</feature>
<feature type="transmembrane region" description="Helical" evidence="7">
    <location>
        <begin position="274"/>
        <end position="292"/>
    </location>
</feature>
<feature type="transmembrane region" description="Helical" evidence="7">
    <location>
        <begin position="209"/>
        <end position="231"/>
    </location>
</feature>
<feature type="domain" description="Major facilitator superfamily (MFS) profile" evidence="8">
    <location>
        <begin position="1"/>
        <end position="383"/>
    </location>
</feature>
<keyword evidence="2" id="KW-0813">Transport</keyword>
<dbReference type="AlphaFoldDB" id="A0A9D2T5I6"/>
<evidence type="ECO:0000256" key="7">
    <source>
        <dbReference type="SAM" id="Phobius"/>
    </source>
</evidence>
<feature type="transmembrane region" description="Helical" evidence="7">
    <location>
        <begin position="96"/>
        <end position="118"/>
    </location>
</feature>
<feature type="transmembrane region" description="Helical" evidence="7">
    <location>
        <begin position="139"/>
        <end position="157"/>
    </location>
</feature>
<dbReference type="InterPro" id="IPR020846">
    <property type="entry name" value="MFS_dom"/>
</dbReference>
<dbReference type="GO" id="GO:0022857">
    <property type="term" value="F:transmembrane transporter activity"/>
    <property type="evidence" value="ECO:0007669"/>
    <property type="project" value="InterPro"/>
</dbReference>
<feature type="transmembrane region" description="Helical" evidence="7">
    <location>
        <begin position="46"/>
        <end position="64"/>
    </location>
</feature>
<feature type="transmembrane region" description="Helical" evidence="7">
    <location>
        <begin position="298"/>
        <end position="317"/>
    </location>
</feature>
<evidence type="ECO:0000256" key="4">
    <source>
        <dbReference type="ARBA" id="ARBA00022692"/>
    </source>
</evidence>
<reference evidence="9" key="1">
    <citation type="journal article" date="2021" name="PeerJ">
        <title>Extensive microbial diversity within the chicken gut microbiome revealed by metagenomics and culture.</title>
        <authorList>
            <person name="Gilroy R."/>
            <person name="Ravi A."/>
            <person name="Getino M."/>
            <person name="Pursley I."/>
            <person name="Horton D.L."/>
            <person name="Alikhan N.F."/>
            <person name="Baker D."/>
            <person name="Gharbi K."/>
            <person name="Hall N."/>
            <person name="Watson M."/>
            <person name="Adriaenssens E.M."/>
            <person name="Foster-Nyarko E."/>
            <person name="Jarju S."/>
            <person name="Secka A."/>
            <person name="Antonio M."/>
            <person name="Oren A."/>
            <person name="Chaudhuri R.R."/>
            <person name="La Ragione R."/>
            <person name="Hildebrand F."/>
            <person name="Pallen M.J."/>
        </authorList>
    </citation>
    <scope>NUCLEOTIDE SEQUENCE</scope>
    <source>
        <strain evidence="9">CHK183-5548</strain>
    </source>
</reference>